<dbReference type="SUPFAM" id="SSF51621">
    <property type="entry name" value="Phosphoenolpyruvate/pyruvate domain"/>
    <property type="match status" value="1"/>
</dbReference>
<proteinExistence type="inferred from homology"/>
<dbReference type="Proteomes" id="UP000306147">
    <property type="component" value="Unassembled WGS sequence"/>
</dbReference>
<evidence type="ECO:0000256" key="2">
    <source>
        <dbReference type="ARBA" id="ARBA00022723"/>
    </source>
</evidence>
<name>A0A4S1X596_9SPHN</name>
<dbReference type="PANTHER" id="PTHR30502">
    <property type="entry name" value="2-KETO-3-DEOXY-L-RHAMNONATE ALDOLASE"/>
    <property type="match status" value="1"/>
</dbReference>
<protein>
    <submittedName>
        <fullName evidence="6">Aldolase</fullName>
    </submittedName>
</protein>
<accession>A0A4S1X596</accession>
<evidence type="ECO:0000256" key="4">
    <source>
        <dbReference type="SAM" id="MobiDB-lite"/>
    </source>
</evidence>
<dbReference type="EMBL" id="SRXT01000007">
    <property type="protein sequence ID" value="TGX50367.1"/>
    <property type="molecule type" value="Genomic_DNA"/>
</dbReference>
<feature type="region of interest" description="Disordered" evidence="4">
    <location>
        <begin position="1"/>
        <end position="31"/>
    </location>
</feature>
<dbReference type="Pfam" id="PF03328">
    <property type="entry name" value="HpcH_HpaI"/>
    <property type="match status" value="1"/>
</dbReference>
<evidence type="ECO:0000256" key="3">
    <source>
        <dbReference type="ARBA" id="ARBA00023239"/>
    </source>
</evidence>
<keyword evidence="2" id="KW-0479">Metal-binding</keyword>
<comment type="caution">
    <text evidence="6">The sequence shown here is derived from an EMBL/GenBank/DDBJ whole genome shotgun (WGS) entry which is preliminary data.</text>
</comment>
<dbReference type="Gene3D" id="3.20.20.60">
    <property type="entry name" value="Phosphoenolpyruvate-binding domains"/>
    <property type="match status" value="2"/>
</dbReference>
<gene>
    <name evidence="6" type="ORF">E5A73_18325</name>
</gene>
<dbReference type="InterPro" id="IPR015813">
    <property type="entry name" value="Pyrv/PenolPyrv_kinase-like_dom"/>
</dbReference>
<evidence type="ECO:0000313" key="7">
    <source>
        <dbReference type="Proteomes" id="UP000306147"/>
    </source>
</evidence>
<sequence>MRRAVDRARPQGTSGYRYPRPGRKGRNHAASLTPIEGRRCRSGRSRITSRNGTATLKFFFITNSPGLAAFAVRAGVDRIFVDLEILGKQERQGHLNTLISGHSFEDLRRVRAAVPDAELMARLNPMNAGTQAEVDEALDAGVPILMLPMFHEPGEVQAFADCVRGRARICLLAETIGAMQTIRACAETPGVDEIHIGLNDLSLDLELPFMFQPLAMGLVDQMAEQIRAAGKPFGIGGVARIDEGLLPARWILGEHARLGSTAAILSRTFHRQAVDVTEIEAQMDFAEELRQLRTAYRDFCGATPGQLEANHARVCDAIGEIAREKAARPHLTPRGG</sequence>
<evidence type="ECO:0000313" key="6">
    <source>
        <dbReference type="EMBL" id="TGX50367.1"/>
    </source>
</evidence>
<feature type="domain" description="HpcH/HpaI aldolase/citrate lyase" evidence="5">
    <location>
        <begin position="58"/>
        <end position="235"/>
    </location>
</feature>
<dbReference type="InterPro" id="IPR050251">
    <property type="entry name" value="HpcH-HpaI_aldolase"/>
</dbReference>
<keyword evidence="3" id="KW-0456">Lyase</keyword>
<dbReference type="OrthoDB" id="278846at2"/>
<dbReference type="GO" id="GO:0046872">
    <property type="term" value="F:metal ion binding"/>
    <property type="evidence" value="ECO:0007669"/>
    <property type="project" value="UniProtKB-KW"/>
</dbReference>
<evidence type="ECO:0000259" key="5">
    <source>
        <dbReference type="Pfam" id="PF03328"/>
    </source>
</evidence>
<dbReference type="InterPro" id="IPR040442">
    <property type="entry name" value="Pyrv_kinase-like_dom_sf"/>
</dbReference>
<reference evidence="6 7" key="1">
    <citation type="submission" date="2019-04" db="EMBL/GenBank/DDBJ databases">
        <title>Sphingomonas psychrotolerans sp. nov., isolated from soil in the Tianshan Mountains, Xinjiang, China.</title>
        <authorList>
            <person name="Luo Y."/>
            <person name="Sheng H."/>
        </authorList>
    </citation>
    <scope>NUCLEOTIDE SEQUENCE [LARGE SCALE GENOMIC DNA]</scope>
    <source>
        <strain evidence="6 7">ZFGT-11</strain>
    </source>
</reference>
<dbReference type="PANTHER" id="PTHR30502:SF0">
    <property type="entry name" value="PHOSPHOENOLPYRUVATE CARBOXYLASE FAMILY PROTEIN"/>
    <property type="match status" value="1"/>
</dbReference>
<comment type="similarity">
    <text evidence="1">Belongs to the HpcH/HpaI aldolase family.</text>
</comment>
<dbReference type="AlphaFoldDB" id="A0A4S1X596"/>
<organism evidence="6 7">
    <name type="scientific">Sphingomonas gei</name>
    <dbReference type="NCBI Taxonomy" id="1395960"/>
    <lineage>
        <taxon>Bacteria</taxon>
        <taxon>Pseudomonadati</taxon>
        <taxon>Pseudomonadota</taxon>
        <taxon>Alphaproteobacteria</taxon>
        <taxon>Sphingomonadales</taxon>
        <taxon>Sphingomonadaceae</taxon>
        <taxon>Sphingomonas</taxon>
    </lineage>
</organism>
<dbReference type="InterPro" id="IPR005000">
    <property type="entry name" value="Aldolase/citrate-lyase_domain"/>
</dbReference>
<dbReference type="GO" id="GO:0016832">
    <property type="term" value="F:aldehyde-lyase activity"/>
    <property type="evidence" value="ECO:0007669"/>
    <property type="project" value="TreeGrafter"/>
</dbReference>
<evidence type="ECO:0000256" key="1">
    <source>
        <dbReference type="ARBA" id="ARBA00005568"/>
    </source>
</evidence>
<dbReference type="GO" id="GO:0005737">
    <property type="term" value="C:cytoplasm"/>
    <property type="evidence" value="ECO:0007669"/>
    <property type="project" value="TreeGrafter"/>
</dbReference>
<keyword evidence="7" id="KW-1185">Reference proteome</keyword>